<dbReference type="SUPFAM" id="SSF53822">
    <property type="entry name" value="Periplasmic binding protein-like I"/>
    <property type="match status" value="1"/>
</dbReference>
<evidence type="ECO:0000256" key="2">
    <source>
        <dbReference type="ARBA" id="ARBA00007639"/>
    </source>
</evidence>
<dbReference type="GO" id="GO:0030246">
    <property type="term" value="F:carbohydrate binding"/>
    <property type="evidence" value="ECO:0007669"/>
    <property type="project" value="TreeGrafter"/>
</dbReference>
<dbReference type="InterPro" id="IPR050555">
    <property type="entry name" value="Bact_Solute-Bind_Prot2"/>
</dbReference>
<comment type="caution">
    <text evidence="4">The sequence shown here is derived from an EMBL/GenBank/DDBJ whole genome shotgun (WGS) entry which is preliminary data.</text>
</comment>
<dbReference type="GO" id="GO:0030288">
    <property type="term" value="C:outer membrane-bounded periplasmic space"/>
    <property type="evidence" value="ECO:0007669"/>
    <property type="project" value="TreeGrafter"/>
</dbReference>
<comment type="subcellular location">
    <subcellularLocation>
        <location evidence="1">Cell envelope</location>
    </subcellularLocation>
</comment>
<dbReference type="PROSITE" id="PS51257">
    <property type="entry name" value="PROKAR_LIPOPROTEIN"/>
    <property type="match status" value="1"/>
</dbReference>
<accession>A0A150QWX8</accession>
<dbReference type="Proteomes" id="UP000075260">
    <property type="component" value="Unassembled WGS sequence"/>
</dbReference>
<dbReference type="InterPro" id="IPR028082">
    <property type="entry name" value="Peripla_BP_I"/>
</dbReference>
<evidence type="ECO:0000256" key="1">
    <source>
        <dbReference type="ARBA" id="ARBA00004196"/>
    </source>
</evidence>
<dbReference type="Pfam" id="PF13407">
    <property type="entry name" value="Peripla_BP_4"/>
    <property type="match status" value="1"/>
</dbReference>
<dbReference type="AlphaFoldDB" id="A0A150QWX8"/>
<gene>
    <name evidence="4" type="ORF">BE15_08110</name>
</gene>
<dbReference type="Gene3D" id="3.40.50.2300">
    <property type="match status" value="2"/>
</dbReference>
<reference evidence="4 5" key="1">
    <citation type="submission" date="2014-02" db="EMBL/GenBank/DDBJ databases">
        <title>The small core and large imbalanced accessory genome model reveals a collaborative survival strategy of Sorangium cellulosum strains in nature.</title>
        <authorList>
            <person name="Han K."/>
            <person name="Peng R."/>
            <person name="Blom J."/>
            <person name="Li Y.-Z."/>
        </authorList>
    </citation>
    <scope>NUCLEOTIDE SEQUENCE [LARGE SCALE GENOMIC DNA]</scope>
    <source>
        <strain evidence="4 5">So0008-312</strain>
    </source>
</reference>
<evidence type="ECO:0000313" key="5">
    <source>
        <dbReference type="Proteomes" id="UP000075260"/>
    </source>
</evidence>
<organism evidence="4 5">
    <name type="scientific">Sorangium cellulosum</name>
    <name type="common">Polyangium cellulosum</name>
    <dbReference type="NCBI Taxonomy" id="56"/>
    <lineage>
        <taxon>Bacteria</taxon>
        <taxon>Pseudomonadati</taxon>
        <taxon>Myxococcota</taxon>
        <taxon>Polyangia</taxon>
        <taxon>Polyangiales</taxon>
        <taxon>Polyangiaceae</taxon>
        <taxon>Sorangium</taxon>
    </lineage>
</organism>
<dbReference type="PANTHER" id="PTHR30036">
    <property type="entry name" value="D-XYLOSE-BINDING PERIPLASMIC PROTEIN"/>
    <property type="match status" value="1"/>
</dbReference>
<proteinExistence type="inferred from homology"/>
<dbReference type="EMBL" id="JEMA01000291">
    <property type="protein sequence ID" value="KYF72088.1"/>
    <property type="molecule type" value="Genomic_DNA"/>
</dbReference>
<protein>
    <recommendedName>
        <fullName evidence="3">Periplasmic binding protein domain-containing protein</fullName>
    </recommendedName>
</protein>
<sequence length="339" mass="36094">MEETKSWGKGWAVAAIFLSSLVALTGCDKKSEGTGAAPAPGADAKPKIVKLAFVTNNASEFWKIAQAGVRKYEQESKVQVDVKMPPNGTTEEQNQILENLSSQGYDAIAVSAIAPADQVPVLNKTAEKSKLITFDSDAPKSNRLLYIGTNNYEAGKALGGHIVKLLPSGGKMAVFVGMLSADNAKQRLQGIEDAIAGKNIEIVDKREDNTDRAKARSNVEDIINAHPDLKLVAGLWSYNGPAIAAAIEALGKKGKVLAAVFDEEEGTLTAIENGTISATVVQKPFQFGYLSSKWAHELATKPDAAMAQIPASKGIDTGIDVIEKANVAEFKQKLAEMKK</sequence>
<comment type="similarity">
    <text evidence="2">Belongs to the bacterial solute-binding protein 2 family.</text>
</comment>
<evidence type="ECO:0000313" key="4">
    <source>
        <dbReference type="EMBL" id="KYF72088.1"/>
    </source>
</evidence>
<feature type="domain" description="Periplasmic binding protein" evidence="3">
    <location>
        <begin position="55"/>
        <end position="300"/>
    </location>
</feature>
<dbReference type="PANTHER" id="PTHR30036:SF7">
    <property type="entry name" value="ABC TRANSPORTER PERIPLASMIC-BINDING PROTEIN YPHF"/>
    <property type="match status" value="1"/>
</dbReference>
<dbReference type="CDD" id="cd06314">
    <property type="entry name" value="PBP1_tmGBP"/>
    <property type="match status" value="1"/>
</dbReference>
<evidence type="ECO:0000259" key="3">
    <source>
        <dbReference type="Pfam" id="PF13407"/>
    </source>
</evidence>
<name>A0A150QWX8_SORCE</name>
<dbReference type="InterPro" id="IPR025997">
    <property type="entry name" value="SBP_2_dom"/>
</dbReference>
<dbReference type="RefSeq" id="WP_061606560.1">
    <property type="nucleotide sequence ID" value="NZ_JEMA01000291.1"/>
</dbReference>